<feature type="transmembrane region" description="Helical" evidence="4">
    <location>
        <begin position="50"/>
        <end position="71"/>
    </location>
</feature>
<dbReference type="Gene3D" id="1.20.1250.20">
    <property type="entry name" value="MFS general substrate transporter like domains"/>
    <property type="match status" value="1"/>
</dbReference>
<organism evidence="6 7">
    <name type="scientific">Aquibium pacificus</name>
    <dbReference type="NCBI Taxonomy" id="3153579"/>
    <lineage>
        <taxon>Bacteria</taxon>
        <taxon>Pseudomonadati</taxon>
        <taxon>Pseudomonadota</taxon>
        <taxon>Alphaproteobacteria</taxon>
        <taxon>Hyphomicrobiales</taxon>
        <taxon>Phyllobacteriaceae</taxon>
        <taxon>Aquibium</taxon>
    </lineage>
</organism>
<feature type="transmembrane region" description="Helical" evidence="4">
    <location>
        <begin position="101"/>
        <end position="126"/>
    </location>
</feature>
<keyword evidence="2 4" id="KW-1133">Transmembrane helix</keyword>
<evidence type="ECO:0000256" key="4">
    <source>
        <dbReference type="SAM" id="Phobius"/>
    </source>
</evidence>
<protein>
    <submittedName>
        <fullName evidence="6">YbfB/YjiJ family MFS transporter</fullName>
    </submittedName>
</protein>
<dbReference type="PANTHER" id="PTHR23537">
    <property type="match status" value="1"/>
</dbReference>
<sequence length="389" mass="39249">MNSETAAPFRYAIAGMIAMAAAMGVGRFVFTPILPGMMEGLGLSASDAGLIASANYLGYLAGAVLASGGWAHGRERRVMLAGLGVNALLLGWMGIADTLPAFLLIRFVAGLASAFLMIFMTAIVFSRFAAAGRGDLQAVHFGGVGIGIAVSALMTGTLYLGEAGWRTGWLASGVIALFAFAAVYIMAPGGTLHQAGTSPATREPALPRSAELAKIIFAYGIFGAGYIVTATFLVAIVRQGGDGRLFESVVWLATGIAAVPSVWLWGKAARRIGPTMTFGIGCIVEAVGVVASVSIPGPAGPLVAAVLLGGTFVAVTAYGLQAGRQLAAAAPRRALALMTASFGTGQILGPIAAGYGADWTGSFAAPSFGGALALLCAGAIAWSAGGARR</sequence>
<evidence type="ECO:0000256" key="3">
    <source>
        <dbReference type="ARBA" id="ARBA00023136"/>
    </source>
</evidence>
<evidence type="ECO:0000256" key="1">
    <source>
        <dbReference type="ARBA" id="ARBA00022692"/>
    </source>
</evidence>
<feature type="transmembrane region" description="Helical" evidence="4">
    <location>
        <begin position="302"/>
        <end position="322"/>
    </location>
</feature>
<reference evidence="6 7" key="1">
    <citation type="submission" date="2024-05" db="EMBL/GenBank/DDBJ databases">
        <authorList>
            <person name="Jiang F."/>
        </authorList>
    </citation>
    <scope>NUCLEOTIDE SEQUENCE [LARGE SCALE GENOMIC DNA]</scope>
    <source>
        <strain evidence="6 7">LZ166</strain>
    </source>
</reference>
<feature type="domain" description="Major facilitator superfamily (MFS) profile" evidence="5">
    <location>
        <begin position="10"/>
        <end position="389"/>
    </location>
</feature>
<proteinExistence type="predicted"/>
<feature type="transmembrane region" description="Helical" evidence="4">
    <location>
        <begin position="216"/>
        <end position="237"/>
    </location>
</feature>
<comment type="caution">
    <text evidence="6">The sequence shown here is derived from an EMBL/GenBank/DDBJ whole genome shotgun (WGS) entry which is preliminary data.</text>
</comment>
<feature type="transmembrane region" description="Helical" evidence="4">
    <location>
        <begin position="138"/>
        <end position="161"/>
    </location>
</feature>
<dbReference type="InterPro" id="IPR036259">
    <property type="entry name" value="MFS_trans_sf"/>
</dbReference>
<dbReference type="EMBL" id="JBDPGJ010000007">
    <property type="protein sequence ID" value="MEX0408909.1"/>
    <property type="molecule type" value="Genomic_DNA"/>
</dbReference>
<dbReference type="RefSeq" id="WP_367956769.1">
    <property type="nucleotide sequence ID" value="NZ_JBDPGJ010000007.1"/>
</dbReference>
<feature type="transmembrane region" description="Helical" evidence="4">
    <location>
        <begin position="78"/>
        <end position="95"/>
    </location>
</feature>
<name>A0ABV3SSK0_9HYPH</name>
<feature type="transmembrane region" description="Helical" evidence="4">
    <location>
        <begin position="167"/>
        <end position="187"/>
    </location>
</feature>
<feature type="transmembrane region" description="Helical" evidence="4">
    <location>
        <begin position="278"/>
        <end position="296"/>
    </location>
</feature>
<gene>
    <name evidence="6" type="ORF">ABGN05_25040</name>
</gene>
<feature type="transmembrane region" description="Helical" evidence="4">
    <location>
        <begin position="249"/>
        <end position="266"/>
    </location>
</feature>
<feature type="transmembrane region" description="Helical" evidence="4">
    <location>
        <begin position="12"/>
        <end position="30"/>
    </location>
</feature>
<keyword evidence="1 4" id="KW-0812">Transmembrane</keyword>
<dbReference type="PANTHER" id="PTHR23537:SF1">
    <property type="entry name" value="SUGAR TRANSPORTER"/>
    <property type="match status" value="1"/>
</dbReference>
<evidence type="ECO:0000259" key="5">
    <source>
        <dbReference type="PROSITE" id="PS50850"/>
    </source>
</evidence>
<evidence type="ECO:0000313" key="7">
    <source>
        <dbReference type="Proteomes" id="UP001556692"/>
    </source>
</evidence>
<dbReference type="CDD" id="cd06180">
    <property type="entry name" value="MFS_YjiJ"/>
    <property type="match status" value="1"/>
</dbReference>
<feature type="transmembrane region" description="Helical" evidence="4">
    <location>
        <begin position="334"/>
        <end position="357"/>
    </location>
</feature>
<accession>A0ABV3SSK0</accession>
<keyword evidence="7" id="KW-1185">Reference proteome</keyword>
<dbReference type="Proteomes" id="UP001556692">
    <property type="component" value="Unassembled WGS sequence"/>
</dbReference>
<evidence type="ECO:0000256" key="2">
    <source>
        <dbReference type="ARBA" id="ARBA00022989"/>
    </source>
</evidence>
<evidence type="ECO:0000313" key="6">
    <source>
        <dbReference type="EMBL" id="MEX0408909.1"/>
    </source>
</evidence>
<feature type="transmembrane region" description="Helical" evidence="4">
    <location>
        <begin position="363"/>
        <end position="384"/>
    </location>
</feature>
<dbReference type="InterPro" id="IPR010645">
    <property type="entry name" value="MFS_4"/>
</dbReference>
<dbReference type="Pfam" id="PF06779">
    <property type="entry name" value="MFS_4"/>
    <property type="match status" value="1"/>
</dbReference>
<dbReference type="SUPFAM" id="SSF103473">
    <property type="entry name" value="MFS general substrate transporter"/>
    <property type="match status" value="1"/>
</dbReference>
<dbReference type="InterPro" id="IPR020846">
    <property type="entry name" value="MFS_dom"/>
</dbReference>
<dbReference type="PROSITE" id="PS50850">
    <property type="entry name" value="MFS"/>
    <property type="match status" value="1"/>
</dbReference>
<keyword evidence="3 4" id="KW-0472">Membrane</keyword>